<name>T1B2U7_9ZZZZ</name>
<dbReference type="Gene3D" id="3.40.366.10">
    <property type="entry name" value="Malonyl-Coenzyme A Acyl Carrier Protein, domain 2"/>
    <property type="match status" value="1"/>
</dbReference>
<feature type="non-terminal residue" evidence="6">
    <location>
        <position position="152"/>
    </location>
</feature>
<dbReference type="SUPFAM" id="SSF52151">
    <property type="entry name" value="FabD/lysophospholipase-like"/>
    <property type="match status" value="1"/>
</dbReference>
<dbReference type="PANTHER" id="PTHR42681">
    <property type="entry name" value="MALONYL-COA-ACYL CARRIER PROTEIN TRANSACYLASE, MITOCHONDRIAL"/>
    <property type="match status" value="1"/>
</dbReference>
<feature type="domain" description="Malonyl-CoA:ACP transacylase (MAT)" evidence="5">
    <location>
        <begin position="1"/>
        <end position="150"/>
    </location>
</feature>
<keyword evidence="2 6" id="KW-0808">Transferase</keyword>
<reference evidence="6" key="2">
    <citation type="journal article" date="2014" name="ISME J.">
        <title>Microbial stratification in low pH oxic and suboxic macroscopic growths along an acid mine drainage.</title>
        <authorList>
            <person name="Mendez-Garcia C."/>
            <person name="Mesa V."/>
            <person name="Sprenger R.R."/>
            <person name="Richter M."/>
            <person name="Diez M.S."/>
            <person name="Solano J."/>
            <person name="Bargiela R."/>
            <person name="Golyshina O.V."/>
            <person name="Manteca A."/>
            <person name="Ramos J.L."/>
            <person name="Gallego J.R."/>
            <person name="Llorente I."/>
            <person name="Martins Dos Santos V.A."/>
            <person name="Jensen O.N."/>
            <person name="Pelaez A.I."/>
            <person name="Sanchez J."/>
            <person name="Ferrer M."/>
        </authorList>
    </citation>
    <scope>NUCLEOTIDE SEQUENCE</scope>
</reference>
<evidence type="ECO:0000256" key="2">
    <source>
        <dbReference type="ARBA" id="ARBA00022679"/>
    </source>
</evidence>
<dbReference type="InterPro" id="IPR014043">
    <property type="entry name" value="Acyl_transferase_dom"/>
</dbReference>
<evidence type="ECO:0000256" key="3">
    <source>
        <dbReference type="ARBA" id="ARBA00023315"/>
    </source>
</evidence>
<dbReference type="GO" id="GO:0006633">
    <property type="term" value="P:fatty acid biosynthetic process"/>
    <property type="evidence" value="ECO:0007669"/>
    <property type="project" value="TreeGrafter"/>
</dbReference>
<dbReference type="InterPro" id="IPR001227">
    <property type="entry name" value="Ac_transferase_dom_sf"/>
</dbReference>
<comment type="caution">
    <text evidence="6">The sequence shown here is derived from an EMBL/GenBank/DDBJ whole genome shotgun (WGS) entry which is preliminary data.</text>
</comment>
<reference evidence="6" key="1">
    <citation type="submission" date="2013-08" db="EMBL/GenBank/DDBJ databases">
        <authorList>
            <person name="Mendez C."/>
            <person name="Richter M."/>
            <person name="Ferrer M."/>
            <person name="Sanchez J."/>
        </authorList>
    </citation>
    <scope>NUCLEOTIDE SEQUENCE</scope>
</reference>
<dbReference type="InterPro" id="IPR050858">
    <property type="entry name" value="Mal-CoA-ACP_Trans/PKS_FabD"/>
</dbReference>
<keyword evidence="3" id="KW-0012">Acyltransferase</keyword>
<dbReference type="GO" id="GO:0005829">
    <property type="term" value="C:cytosol"/>
    <property type="evidence" value="ECO:0007669"/>
    <property type="project" value="TreeGrafter"/>
</dbReference>
<dbReference type="SMART" id="SM00827">
    <property type="entry name" value="PKS_AT"/>
    <property type="match status" value="1"/>
</dbReference>
<protein>
    <recommendedName>
        <fullName evidence="1">[acyl-carrier-protein] S-malonyltransferase</fullName>
        <ecNumber evidence="1">2.3.1.39</ecNumber>
    </recommendedName>
</protein>
<dbReference type="EC" id="2.3.1.39" evidence="1"/>
<dbReference type="FunFam" id="3.30.70.250:FF:000001">
    <property type="entry name" value="Malonyl CoA-acyl carrier protein transacylase"/>
    <property type="match status" value="1"/>
</dbReference>
<dbReference type="EMBL" id="AUZY01004228">
    <property type="protein sequence ID" value="EQD64187.1"/>
    <property type="molecule type" value="Genomic_DNA"/>
</dbReference>
<evidence type="ECO:0000313" key="6">
    <source>
        <dbReference type="EMBL" id="EQD64187.1"/>
    </source>
</evidence>
<evidence type="ECO:0000256" key="4">
    <source>
        <dbReference type="ARBA" id="ARBA00048462"/>
    </source>
</evidence>
<evidence type="ECO:0000256" key="1">
    <source>
        <dbReference type="ARBA" id="ARBA00013258"/>
    </source>
</evidence>
<dbReference type="GO" id="GO:0004314">
    <property type="term" value="F:[acyl-carrier-protein] S-malonyltransferase activity"/>
    <property type="evidence" value="ECO:0007669"/>
    <property type="project" value="UniProtKB-EC"/>
</dbReference>
<evidence type="ECO:0000259" key="5">
    <source>
        <dbReference type="SMART" id="SM00827"/>
    </source>
</evidence>
<gene>
    <name evidence="6" type="ORF">B1B_06673</name>
</gene>
<accession>T1B2U7</accession>
<proteinExistence type="predicted"/>
<dbReference type="InterPro" id="IPR016035">
    <property type="entry name" value="Acyl_Trfase/lysoPLipase"/>
</dbReference>
<organism evidence="6">
    <name type="scientific">mine drainage metagenome</name>
    <dbReference type="NCBI Taxonomy" id="410659"/>
    <lineage>
        <taxon>unclassified sequences</taxon>
        <taxon>metagenomes</taxon>
        <taxon>ecological metagenomes</taxon>
    </lineage>
</organism>
<comment type="catalytic activity">
    <reaction evidence="4">
        <text>holo-[ACP] + malonyl-CoA = malonyl-[ACP] + CoA</text>
        <dbReference type="Rhea" id="RHEA:41792"/>
        <dbReference type="Rhea" id="RHEA-COMP:9623"/>
        <dbReference type="Rhea" id="RHEA-COMP:9685"/>
        <dbReference type="ChEBI" id="CHEBI:57287"/>
        <dbReference type="ChEBI" id="CHEBI:57384"/>
        <dbReference type="ChEBI" id="CHEBI:64479"/>
        <dbReference type="ChEBI" id="CHEBI:78449"/>
        <dbReference type="EC" id="2.3.1.39"/>
    </reaction>
</comment>
<sequence>MAAVLGLQLESLQQICQDVSAGGSCCVVANDNCPGQAVISGSREGVALAAERARDAGARRVVPLNVGGAFHSPLMADAAREFATLVDGIAIHEPAFPVGAGAQGQLLTTAADIRQGLREQLQSPVRWTELVQAMSGAGVTTFLECGPGNTLA</sequence>
<dbReference type="AlphaFoldDB" id="T1B2U7"/>
<dbReference type="PANTHER" id="PTHR42681:SF1">
    <property type="entry name" value="MALONYL-COA-ACYL CARRIER PROTEIN TRANSACYLASE, MITOCHONDRIAL"/>
    <property type="match status" value="1"/>
</dbReference>